<evidence type="ECO:0000313" key="3">
    <source>
        <dbReference type="EMBL" id="EGZ07192.1"/>
    </source>
</evidence>
<dbReference type="EMBL" id="JH159162">
    <property type="protein sequence ID" value="EGZ07192.1"/>
    <property type="molecule type" value="Genomic_DNA"/>
</dbReference>
<dbReference type="InterPro" id="IPR036691">
    <property type="entry name" value="Endo/exonu/phosph_ase_sf"/>
</dbReference>
<dbReference type="Pfam" id="PF03372">
    <property type="entry name" value="Exo_endo_phos"/>
    <property type="match status" value="1"/>
</dbReference>
<evidence type="ECO:0000259" key="2">
    <source>
        <dbReference type="Pfam" id="PF03372"/>
    </source>
</evidence>
<reference evidence="3 4" key="1">
    <citation type="journal article" date="2006" name="Science">
        <title>Phytophthora genome sequences uncover evolutionary origins and mechanisms of pathogenesis.</title>
        <authorList>
            <person name="Tyler B.M."/>
            <person name="Tripathy S."/>
            <person name="Zhang X."/>
            <person name="Dehal P."/>
            <person name="Jiang R.H."/>
            <person name="Aerts A."/>
            <person name="Arredondo F.D."/>
            <person name="Baxter L."/>
            <person name="Bensasson D."/>
            <person name="Beynon J.L."/>
            <person name="Chapman J."/>
            <person name="Damasceno C.M."/>
            <person name="Dorrance A.E."/>
            <person name="Dou D."/>
            <person name="Dickerman A.W."/>
            <person name="Dubchak I.L."/>
            <person name="Garbelotto M."/>
            <person name="Gijzen M."/>
            <person name="Gordon S.G."/>
            <person name="Govers F."/>
            <person name="Grunwald N.J."/>
            <person name="Huang W."/>
            <person name="Ivors K.L."/>
            <person name="Jones R.W."/>
            <person name="Kamoun S."/>
            <person name="Krampis K."/>
            <person name="Lamour K.H."/>
            <person name="Lee M.K."/>
            <person name="McDonald W.H."/>
            <person name="Medina M."/>
            <person name="Meijer H.J."/>
            <person name="Nordberg E.K."/>
            <person name="Maclean D.J."/>
            <person name="Ospina-Giraldo M.D."/>
            <person name="Morris P.F."/>
            <person name="Phuntumart V."/>
            <person name="Putnam N.H."/>
            <person name="Rash S."/>
            <person name="Rose J.K."/>
            <person name="Sakihama Y."/>
            <person name="Salamov A.A."/>
            <person name="Savidor A."/>
            <person name="Scheuring C.F."/>
            <person name="Smith B.M."/>
            <person name="Sobral B.W."/>
            <person name="Terry A."/>
            <person name="Torto-Alalibo T.A."/>
            <person name="Win J."/>
            <person name="Xu Z."/>
            <person name="Zhang H."/>
            <person name="Grigoriev I.V."/>
            <person name="Rokhsar D.S."/>
            <person name="Boore J.L."/>
        </authorList>
    </citation>
    <scope>NUCLEOTIDE SEQUENCE [LARGE SCALE GENOMIC DNA]</scope>
    <source>
        <strain evidence="3 4">P6497</strain>
    </source>
</reference>
<evidence type="ECO:0000313" key="4">
    <source>
        <dbReference type="Proteomes" id="UP000002640"/>
    </source>
</evidence>
<dbReference type="InterPro" id="IPR005135">
    <property type="entry name" value="Endo/exonuclease/phosphatase"/>
</dbReference>
<dbReference type="RefSeq" id="XP_009536758.1">
    <property type="nucleotide sequence ID" value="XM_009538463.1"/>
</dbReference>
<gene>
    <name evidence="3" type="ORF">PHYSODRAFT_306430</name>
</gene>
<evidence type="ECO:0000256" key="1">
    <source>
        <dbReference type="SAM" id="SignalP"/>
    </source>
</evidence>
<feature type="domain" description="Endonuclease/exonuclease/phosphatase" evidence="2">
    <location>
        <begin position="80"/>
        <end position="321"/>
    </location>
</feature>
<dbReference type="Gene3D" id="3.60.10.10">
    <property type="entry name" value="Endonuclease/exonuclease/phosphatase"/>
    <property type="match status" value="1"/>
</dbReference>
<proteinExistence type="predicted"/>
<keyword evidence="4" id="KW-1185">Reference proteome</keyword>
<dbReference type="AlphaFoldDB" id="G5AB47"/>
<dbReference type="PANTHER" id="PTHR42834:SF1">
    <property type="entry name" value="ENDONUCLEASE_EXONUCLEASE_PHOSPHATASE FAMILY PROTEIN (AFU_ORTHOLOGUE AFUA_3G09210)"/>
    <property type="match status" value="1"/>
</dbReference>
<dbReference type="Proteomes" id="UP000002640">
    <property type="component" value="Unassembled WGS sequence"/>
</dbReference>
<dbReference type="GO" id="GO:0003824">
    <property type="term" value="F:catalytic activity"/>
    <property type="evidence" value="ECO:0007669"/>
    <property type="project" value="InterPro"/>
</dbReference>
<dbReference type="InParanoid" id="G5AB47"/>
<feature type="chain" id="PRO_5003473218" description="Endonuclease/exonuclease/phosphatase domain-containing protein" evidence="1">
    <location>
        <begin position="27"/>
        <end position="352"/>
    </location>
</feature>
<dbReference type="SUPFAM" id="SSF56219">
    <property type="entry name" value="DNase I-like"/>
    <property type="match status" value="1"/>
</dbReference>
<dbReference type="GeneID" id="20642726"/>
<feature type="signal peptide" evidence="1">
    <location>
        <begin position="1"/>
        <end position="26"/>
    </location>
</feature>
<organism evidence="3 4">
    <name type="scientific">Phytophthora sojae (strain P6497)</name>
    <name type="common">Soybean stem and root rot agent</name>
    <name type="synonym">Phytophthora megasperma f. sp. glycines</name>
    <dbReference type="NCBI Taxonomy" id="1094619"/>
    <lineage>
        <taxon>Eukaryota</taxon>
        <taxon>Sar</taxon>
        <taxon>Stramenopiles</taxon>
        <taxon>Oomycota</taxon>
        <taxon>Peronosporomycetes</taxon>
        <taxon>Peronosporales</taxon>
        <taxon>Peronosporaceae</taxon>
        <taxon>Phytophthora</taxon>
    </lineage>
</organism>
<sequence length="352" mass="37199">MVSLISSVTAAAFAAAASFLAISADAAFAACATAPSSPGDRRPNKSQLKVATFNAEFLFLGTETHTLVCPGEDCSWTTAAQAQSHVKQVATVVKALNADILQLNEVEDCTVLEAVITQLKTLGDSTYVGYLVRGTDTSTGQNAALLTRVDPVVDLKRSTATASIPVSGSTCPSASGFSSTKGVSKHFYTTFNVSGFSKPITLVGAHLLANPENKARCYEREAQATVLAGLASAAVSQGNHAIITGDMNDWSYTVPDKNSNKPISAVLSILTGSNFVQVASKVSQSDRYSQWYDEDNDCVYETTEVSSLDHILVSKSLSSAISSVSFNHDLYTTSCSGYNSDHYPVSMVLNKI</sequence>
<accession>G5AB47</accession>
<dbReference type="OMA" id="VENAFIY"/>
<name>G5AB47_PHYSP</name>
<keyword evidence="1" id="KW-0732">Signal</keyword>
<protein>
    <recommendedName>
        <fullName evidence="2">Endonuclease/exonuclease/phosphatase domain-containing protein</fullName>
    </recommendedName>
</protein>
<dbReference type="PANTHER" id="PTHR42834">
    <property type="entry name" value="ENDONUCLEASE/EXONUCLEASE/PHOSPHATASE FAMILY PROTEIN (AFU_ORTHOLOGUE AFUA_3G09210)"/>
    <property type="match status" value="1"/>
</dbReference>
<dbReference type="KEGG" id="psoj:PHYSODRAFT_306430"/>